<organism evidence="2 3">
    <name type="scientific">Characodon lateralis</name>
    <dbReference type="NCBI Taxonomy" id="208331"/>
    <lineage>
        <taxon>Eukaryota</taxon>
        <taxon>Metazoa</taxon>
        <taxon>Chordata</taxon>
        <taxon>Craniata</taxon>
        <taxon>Vertebrata</taxon>
        <taxon>Euteleostomi</taxon>
        <taxon>Actinopterygii</taxon>
        <taxon>Neopterygii</taxon>
        <taxon>Teleostei</taxon>
        <taxon>Neoteleostei</taxon>
        <taxon>Acanthomorphata</taxon>
        <taxon>Ovalentaria</taxon>
        <taxon>Atherinomorphae</taxon>
        <taxon>Cyprinodontiformes</taxon>
        <taxon>Goodeidae</taxon>
        <taxon>Characodon</taxon>
    </lineage>
</organism>
<reference evidence="2 3" key="1">
    <citation type="submission" date="2021-06" db="EMBL/GenBank/DDBJ databases">
        <authorList>
            <person name="Palmer J.M."/>
        </authorList>
    </citation>
    <scope>NUCLEOTIDE SEQUENCE [LARGE SCALE GENOMIC DNA]</scope>
    <source>
        <strain evidence="2 3">CL_MEX2019</strain>
        <tissue evidence="2">Muscle</tissue>
    </source>
</reference>
<protein>
    <submittedName>
        <fullName evidence="2">Uncharacterized protein</fullName>
    </submittedName>
</protein>
<evidence type="ECO:0000313" key="2">
    <source>
        <dbReference type="EMBL" id="MED6294378.1"/>
    </source>
</evidence>
<feature type="compositionally biased region" description="Polar residues" evidence="1">
    <location>
        <begin position="14"/>
        <end position="23"/>
    </location>
</feature>
<name>A0ABU7F4K4_9TELE</name>
<evidence type="ECO:0000256" key="1">
    <source>
        <dbReference type="SAM" id="MobiDB-lite"/>
    </source>
</evidence>
<feature type="region of interest" description="Disordered" evidence="1">
    <location>
        <begin position="1"/>
        <end position="31"/>
    </location>
</feature>
<comment type="caution">
    <text evidence="2">The sequence shown here is derived from an EMBL/GenBank/DDBJ whole genome shotgun (WGS) entry which is preliminary data.</text>
</comment>
<feature type="compositionally biased region" description="Basic and acidic residues" evidence="1">
    <location>
        <begin position="1"/>
        <end position="13"/>
    </location>
</feature>
<proteinExistence type="predicted"/>
<sequence length="66" mass="7500">MREGLRKHAEEQKTGGNNFNSVLNPPGSRHPAVTWRTHGLLRQQKHRDSAYLELSFGKSFISALKL</sequence>
<keyword evidence="3" id="KW-1185">Reference proteome</keyword>
<dbReference type="EMBL" id="JAHUTJ010075702">
    <property type="protein sequence ID" value="MED6294378.1"/>
    <property type="molecule type" value="Genomic_DNA"/>
</dbReference>
<dbReference type="Proteomes" id="UP001352852">
    <property type="component" value="Unassembled WGS sequence"/>
</dbReference>
<evidence type="ECO:0000313" key="3">
    <source>
        <dbReference type="Proteomes" id="UP001352852"/>
    </source>
</evidence>
<gene>
    <name evidence="2" type="ORF">CHARACLAT_020437</name>
</gene>
<accession>A0ABU7F4K4</accession>